<dbReference type="InterPro" id="IPR019803">
    <property type="entry name" value="Glypican_CS"/>
</dbReference>
<evidence type="ECO:0000256" key="9">
    <source>
        <dbReference type="ARBA" id="ARBA00022974"/>
    </source>
</evidence>
<evidence type="ECO:0000256" key="4">
    <source>
        <dbReference type="ARBA" id="ARBA00014714"/>
    </source>
</evidence>
<protein>
    <recommendedName>
        <fullName evidence="4">Glypican-1</fullName>
    </recommendedName>
</protein>
<evidence type="ECO:0000256" key="3">
    <source>
        <dbReference type="ARBA" id="ARBA00010260"/>
    </source>
</evidence>
<evidence type="ECO:0000256" key="16">
    <source>
        <dbReference type="RuleBase" id="RU003519"/>
    </source>
</evidence>
<evidence type="ECO:0000256" key="13">
    <source>
        <dbReference type="ARBA" id="ARBA00023207"/>
    </source>
</evidence>
<evidence type="ECO:0000256" key="2">
    <source>
        <dbReference type="ARBA" id="ARBA00004471"/>
    </source>
</evidence>
<keyword evidence="11" id="KW-1015">Disulfide bond</keyword>
<name>A0A8C9JWA9_PANTA</name>
<keyword evidence="5" id="KW-1003">Cell membrane</keyword>
<dbReference type="GO" id="GO:0005886">
    <property type="term" value="C:plasma membrane"/>
    <property type="evidence" value="ECO:0007669"/>
    <property type="project" value="UniProtKB-SubCell"/>
</dbReference>
<dbReference type="GO" id="GO:0017134">
    <property type="term" value="F:fibroblast growth factor binding"/>
    <property type="evidence" value="ECO:0007669"/>
    <property type="project" value="TreeGrafter"/>
</dbReference>
<dbReference type="GO" id="GO:0045202">
    <property type="term" value="C:synapse"/>
    <property type="evidence" value="ECO:0007669"/>
    <property type="project" value="TreeGrafter"/>
</dbReference>
<evidence type="ECO:0000256" key="15">
    <source>
        <dbReference type="RuleBase" id="RU003518"/>
    </source>
</evidence>
<dbReference type="PANTHER" id="PTHR10822:SF8">
    <property type="entry name" value="GLYPICAN-1"/>
    <property type="match status" value="1"/>
</dbReference>
<keyword evidence="12" id="KW-0325">Glycoprotein</keyword>
<evidence type="ECO:0000256" key="10">
    <source>
        <dbReference type="ARBA" id="ARBA00023136"/>
    </source>
</evidence>
<evidence type="ECO:0000256" key="17">
    <source>
        <dbReference type="SAM" id="MobiDB-lite"/>
    </source>
</evidence>
<evidence type="ECO:0000256" key="14">
    <source>
        <dbReference type="ARBA" id="ARBA00023288"/>
    </source>
</evidence>
<dbReference type="PANTHER" id="PTHR10822">
    <property type="entry name" value="GLYPICAN"/>
    <property type="match status" value="1"/>
</dbReference>
<evidence type="ECO:0000313" key="18">
    <source>
        <dbReference type="Ensembl" id="ENSPTIP00000013045.1"/>
    </source>
</evidence>
<dbReference type="Pfam" id="PF01153">
    <property type="entry name" value="Glypican"/>
    <property type="match status" value="1"/>
</dbReference>
<evidence type="ECO:0000256" key="1">
    <source>
        <dbReference type="ARBA" id="ARBA00004239"/>
    </source>
</evidence>
<evidence type="ECO:0000256" key="8">
    <source>
        <dbReference type="ARBA" id="ARBA00022729"/>
    </source>
</evidence>
<proteinExistence type="inferred from homology"/>
<keyword evidence="13 16" id="KW-0357">Heparan sulfate</keyword>
<keyword evidence="14 16" id="KW-0449">Lipoprotein</keyword>
<keyword evidence="10 16" id="KW-0472">Membrane</keyword>
<sequence>MEENLANRSRAELETALLDSGRALQATLTTQLQNFDGEQATGVWGPPDADTVGSWARGHLYAESTAGSGAGSRKGNWLGGQSRPGPAAGVRPPGDKPGRGRPRAPWGAGHAQLRGWAQAALAPQVPLGPECSRAVMKLVYCAHCLGVPGARPCPDYCRNVLKGCLANQADLDAEWRNLLDSMVLITDKFWGPSGAESVIGSVHLWLAEAINALQDNRDTLTAKVIQGCGNPKVNPQSSGPEQKQRRGKLVLQERPPTGSLEKLASEAKAQLRDAQDFWISLPGMLCSEKMAMSAASDDRCWNGMAKGRYLPEVMGDGLANQINNPEVEVDITKPDMTPGSASWEGRRGPGTGAGEGLSRACGSSMAPGPYAGLPYRTGAVGSVAHLPGGPGVALGLAPPRR</sequence>
<comment type="function">
    <text evidence="16">Cell surface proteoglycan.</text>
</comment>
<dbReference type="AlphaFoldDB" id="A0A8C9JWA9"/>
<keyword evidence="9 16" id="KW-0654">Proteoglycan</keyword>
<dbReference type="GO" id="GO:0098552">
    <property type="term" value="C:side of membrane"/>
    <property type="evidence" value="ECO:0007669"/>
    <property type="project" value="UniProtKB-KW"/>
</dbReference>
<evidence type="ECO:0000256" key="11">
    <source>
        <dbReference type="ARBA" id="ARBA00023157"/>
    </source>
</evidence>
<feature type="region of interest" description="Disordered" evidence="17">
    <location>
        <begin position="65"/>
        <end position="108"/>
    </location>
</feature>
<evidence type="ECO:0000256" key="5">
    <source>
        <dbReference type="ARBA" id="ARBA00022475"/>
    </source>
</evidence>
<comment type="subcellular location">
    <subcellularLocation>
        <location evidence="2">Cell membrane</location>
        <topology evidence="2">Lipid-anchor</topology>
        <topology evidence="2">GPI-anchor</topology>
        <orientation evidence="2">Extracellular side</orientation>
    </subcellularLocation>
    <subcellularLocation>
        <location evidence="1">Secreted</location>
        <location evidence="1">Extracellular space</location>
    </subcellularLocation>
</comment>
<dbReference type="InterPro" id="IPR001863">
    <property type="entry name" value="Glypican"/>
</dbReference>
<dbReference type="GO" id="GO:1905475">
    <property type="term" value="P:regulation of protein localization to membrane"/>
    <property type="evidence" value="ECO:0007669"/>
    <property type="project" value="TreeGrafter"/>
</dbReference>
<dbReference type="Proteomes" id="UP000675900">
    <property type="component" value="Unassembled WGS sequence"/>
</dbReference>
<dbReference type="GeneTree" id="ENSGT01050000244897"/>
<feature type="region of interest" description="Disordered" evidence="17">
    <location>
        <begin position="330"/>
        <end position="361"/>
    </location>
</feature>
<dbReference type="PROSITE" id="PS01207">
    <property type="entry name" value="GLYPICAN"/>
    <property type="match status" value="1"/>
</dbReference>
<evidence type="ECO:0000256" key="6">
    <source>
        <dbReference type="ARBA" id="ARBA00022525"/>
    </source>
</evidence>
<keyword evidence="6" id="KW-0964">Secreted</keyword>
<evidence type="ECO:0000256" key="12">
    <source>
        <dbReference type="ARBA" id="ARBA00023180"/>
    </source>
</evidence>
<keyword evidence="19" id="KW-1185">Reference proteome</keyword>
<dbReference type="GO" id="GO:0040037">
    <property type="term" value="P:negative regulation of fibroblast growth factor receptor signaling pathway"/>
    <property type="evidence" value="ECO:0007669"/>
    <property type="project" value="TreeGrafter"/>
</dbReference>
<feature type="compositionally biased region" description="Low complexity" evidence="17">
    <location>
        <begin position="83"/>
        <end position="92"/>
    </location>
</feature>
<dbReference type="GO" id="GO:0005576">
    <property type="term" value="C:extracellular region"/>
    <property type="evidence" value="ECO:0007669"/>
    <property type="project" value="UniProtKB-SubCell"/>
</dbReference>
<accession>A0A8C9JWA9</accession>
<keyword evidence="8" id="KW-0732">Signal</keyword>
<dbReference type="Ensembl" id="ENSPTIT00000017091.1">
    <property type="protein sequence ID" value="ENSPTIP00000013045.1"/>
    <property type="gene ID" value="ENSPTIG00000012904.1"/>
</dbReference>
<dbReference type="GO" id="GO:0009986">
    <property type="term" value="C:cell surface"/>
    <property type="evidence" value="ECO:0007669"/>
    <property type="project" value="TreeGrafter"/>
</dbReference>
<evidence type="ECO:0000256" key="7">
    <source>
        <dbReference type="ARBA" id="ARBA00022622"/>
    </source>
</evidence>
<dbReference type="GO" id="GO:0016477">
    <property type="term" value="P:cell migration"/>
    <property type="evidence" value="ECO:0007669"/>
    <property type="project" value="TreeGrafter"/>
</dbReference>
<comment type="similarity">
    <text evidence="3 15">Belongs to the glypican family.</text>
</comment>
<organism evidence="18 19">
    <name type="scientific">Panthera tigris altaica</name>
    <name type="common">Siberian tiger</name>
    <dbReference type="NCBI Taxonomy" id="74533"/>
    <lineage>
        <taxon>Eukaryota</taxon>
        <taxon>Metazoa</taxon>
        <taxon>Chordata</taxon>
        <taxon>Craniata</taxon>
        <taxon>Vertebrata</taxon>
        <taxon>Euteleostomi</taxon>
        <taxon>Mammalia</taxon>
        <taxon>Eutheria</taxon>
        <taxon>Laurasiatheria</taxon>
        <taxon>Carnivora</taxon>
        <taxon>Feliformia</taxon>
        <taxon>Felidae</taxon>
        <taxon>Pantherinae</taxon>
        <taxon>Panthera</taxon>
    </lineage>
</organism>
<feature type="region of interest" description="Disordered" evidence="17">
    <location>
        <begin position="228"/>
        <end position="258"/>
    </location>
</feature>
<evidence type="ECO:0000313" key="19">
    <source>
        <dbReference type="Proteomes" id="UP000675900"/>
    </source>
</evidence>
<keyword evidence="7 16" id="KW-0336">GPI-anchor</keyword>
<reference evidence="18" key="2">
    <citation type="submission" date="2025-09" db="UniProtKB">
        <authorList>
            <consortium name="Ensembl"/>
        </authorList>
    </citation>
    <scope>IDENTIFICATION</scope>
</reference>
<reference evidence="18" key="1">
    <citation type="submission" date="2025-08" db="UniProtKB">
        <authorList>
            <consortium name="Ensembl"/>
        </authorList>
    </citation>
    <scope>IDENTIFICATION</scope>
</reference>